<reference evidence="2" key="1">
    <citation type="submission" date="2020-10" db="EMBL/GenBank/DDBJ databases">
        <title>Phylogeny of dyella-like bacteria.</title>
        <authorList>
            <person name="Fu J."/>
        </authorList>
    </citation>
    <scope>NUCLEOTIDE SEQUENCE</scope>
    <source>
        <strain evidence="2">DHON07</strain>
    </source>
</reference>
<keyword evidence="3" id="KW-1185">Reference proteome</keyword>
<dbReference type="EMBL" id="JADIKF010000033">
    <property type="protein sequence ID" value="MBM7128458.1"/>
    <property type="molecule type" value="Genomic_DNA"/>
</dbReference>
<accession>A0ABS2KC79</accession>
<dbReference type="Proteomes" id="UP001430193">
    <property type="component" value="Unassembled WGS sequence"/>
</dbReference>
<evidence type="ECO:0000313" key="3">
    <source>
        <dbReference type="Proteomes" id="UP001430193"/>
    </source>
</evidence>
<comment type="caution">
    <text evidence="2">The sequence shown here is derived from an EMBL/GenBank/DDBJ whole genome shotgun (WGS) entry which is preliminary data.</text>
</comment>
<protein>
    <submittedName>
        <fullName evidence="2">Uncharacterized protein</fullName>
    </submittedName>
</protein>
<sequence length="165" mass="18874">MRRSGFSGATKPKRIIRNATIAEWLRDLNIHRRHQPFRVRLPLIRALENRDIQTPARLALPQSGRVHGHSASTPRKKAPRDSMTCQKWHQVAIISPPLFLYISNPSFLQPFRSINIIMPIGPINASLKSGRNVKLENCMKFKCVIFLTLPRQVFSASNIFISVQK</sequence>
<feature type="region of interest" description="Disordered" evidence="1">
    <location>
        <begin position="58"/>
        <end position="82"/>
    </location>
</feature>
<dbReference type="RefSeq" id="WP_204630075.1">
    <property type="nucleotide sequence ID" value="NZ_BSOC01000009.1"/>
</dbReference>
<evidence type="ECO:0000256" key="1">
    <source>
        <dbReference type="SAM" id="MobiDB-lite"/>
    </source>
</evidence>
<evidence type="ECO:0000313" key="2">
    <source>
        <dbReference type="EMBL" id="MBM7128458.1"/>
    </source>
</evidence>
<name>A0ABS2KC79_9GAMM</name>
<gene>
    <name evidence="2" type="ORF">ISS99_02895</name>
</gene>
<organism evidence="2 3">
    <name type="scientific">Dyella mobilis</name>
    <dbReference type="NCBI Taxonomy" id="1849582"/>
    <lineage>
        <taxon>Bacteria</taxon>
        <taxon>Pseudomonadati</taxon>
        <taxon>Pseudomonadota</taxon>
        <taxon>Gammaproteobacteria</taxon>
        <taxon>Lysobacterales</taxon>
        <taxon>Rhodanobacteraceae</taxon>
        <taxon>Dyella</taxon>
    </lineage>
</organism>
<proteinExistence type="predicted"/>